<organism evidence="3 4">
    <name type="scientific">Acidaminococcus intestini (strain RyC-MR95)</name>
    <dbReference type="NCBI Taxonomy" id="568816"/>
    <lineage>
        <taxon>Bacteria</taxon>
        <taxon>Bacillati</taxon>
        <taxon>Bacillota</taxon>
        <taxon>Negativicutes</taxon>
        <taxon>Acidaminococcales</taxon>
        <taxon>Acidaminococcaceae</taxon>
        <taxon>Acidaminococcus</taxon>
    </lineage>
</organism>
<proteinExistence type="predicted"/>
<accession>G4Q4J7</accession>
<dbReference type="Proteomes" id="UP000007093">
    <property type="component" value="Chromosome"/>
</dbReference>
<sequence length="292" mass="33647">MQTQLNDVRRDMTGQKRSFKRTFSDLERFFPNEEFRTLEEIEGFHHKLSRILDSEFKETEGDLATTYMLLGDEIARIKNQITEIKNVPNVSQAILKEFAQLSTELNNFREANHNYDELERLKAMAADYAKTRDTVTQEQLLTIESAINQNMREISLDILRDATHLPPILRLEKLNKYTFNTPNDGGTGAQYRGLINFDLANMLAAPIPFVVHDSILLKNIDKPVFSEIVRVYEKQKEHGKQVFLVYDTLASYDAGAQRILEKNAVLRLSPAGNELFGWAWNKEEKNDADETS</sequence>
<evidence type="ECO:0000259" key="2">
    <source>
        <dbReference type="Pfam" id="PF10088"/>
    </source>
</evidence>
<dbReference type="HOGENOM" id="CLU_077331_0_0_9"/>
<gene>
    <name evidence="3" type="ordered locus">Acin_0675</name>
</gene>
<keyword evidence="4" id="KW-1185">Reference proteome</keyword>
<feature type="coiled-coil region" evidence="1">
    <location>
        <begin position="101"/>
        <end position="138"/>
    </location>
</feature>
<evidence type="ECO:0000256" key="1">
    <source>
        <dbReference type="SAM" id="Coils"/>
    </source>
</evidence>
<dbReference type="InParanoid" id="G4Q4J7"/>
<protein>
    <submittedName>
        <fullName evidence="3">Chromosome segregation ATPase</fullName>
    </submittedName>
</protein>
<name>G4Q4J7_ACIIR</name>
<dbReference type="EMBL" id="CP003058">
    <property type="protein sequence ID" value="AEQ21910.1"/>
    <property type="molecule type" value="Genomic_DNA"/>
</dbReference>
<evidence type="ECO:0000313" key="3">
    <source>
        <dbReference type="EMBL" id="AEQ21910.1"/>
    </source>
</evidence>
<reference evidence="3 4" key="1">
    <citation type="journal article" date="2011" name="J. Bacteriol.">
        <title>Complete genome sequence of Acidaminococcus intestini RYC-MR95, a Gram-negative bacterium from the phylum Firmicutes.</title>
        <authorList>
            <person name="D'Auria G."/>
            <person name="Galan J.C."/>
            <person name="Rodriguez-Alcayna M."/>
            <person name="Moya A."/>
            <person name="Baquero F."/>
            <person name="Latorre A."/>
        </authorList>
    </citation>
    <scope>NUCLEOTIDE SEQUENCE [LARGE SCALE GENOMIC DNA]</scope>
    <source>
        <strain evidence="3 4">RyC-MR95</strain>
    </source>
</reference>
<dbReference type="eggNOG" id="COG5293">
    <property type="taxonomic scope" value="Bacteria"/>
</dbReference>
<keyword evidence="1" id="KW-0175">Coiled coil</keyword>
<feature type="domain" description="DUF2326" evidence="2">
    <location>
        <begin position="163"/>
        <end position="280"/>
    </location>
</feature>
<dbReference type="Pfam" id="PF10088">
    <property type="entry name" value="DUF2326"/>
    <property type="match status" value="1"/>
</dbReference>
<dbReference type="InterPro" id="IPR018760">
    <property type="entry name" value="DUF2326"/>
</dbReference>
<evidence type="ECO:0000313" key="4">
    <source>
        <dbReference type="Proteomes" id="UP000007093"/>
    </source>
</evidence>
<dbReference type="AlphaFoldDB" id="G4Q4J7"/>
<dbReference type="STRING" id="568816.Acin_0675"/>
<dbReference type="KEGG" id="ain:Acin_0675"/>
<dbReference type="PATRIC" id="fig|568816.4.peg.655"/>